<evidence type="ECO:0000313" key="6">
    <source>
        <dbReference type="EMBL" id="GAA3594468.1"/>
    </source>
</evidence>
<protein>
    <recommendedName>
        <fullName evidence="5">Histidine kinase/HSP90-like ATPase domain-containing protein</fullName>
    </recommendedName>
</protein>
<dbReference type="Pfam" id="PF02518">
    <property type="entry name" value="HATPase_c"/>
    <property type="match status" value="1"/>
</dbReference>
<dbReference type="PANTHER" id="PTHR24421">
    <property type="entry name" value="NITRATE/NITRITE SENSOR PROTEIN NARX-RELATED"/>
    <property type="match status" value="1"/>
</dbReference>
<keyword evidence="2" id="KW-0418">Kinase</keyword>
<accession>A0ABP6Z1S5</accession>
<keyword evidence="4" id="KW-1133">Transmembrane helix</keyword>
<keyword evidence="4" id="KW-0472">Membrane</keyword>
<evidence type="ECO:0000256" key="3">
    <source>
        <dbReference type="ARBA" id="ARBA00023012"/>
    </source>
</evidence>
<keyword evidence="3" id="KW-0902">Two-component regulatory system</keyword>
<keyword evidence="7" id="KW-1185">Reference proteome</keyword>
<feature type="transmembrane region" description="Helical" evidence="4">
    <location>
        <begin position="33"/>
        <end position="54"/>
    </location>
</feature>
<proteinExistence type="predicted"/>
<organism evidence="6 7">
    <name type="scientific">Kineosporia mesophila</name>
    <dbReference type="NCBI Taxonomy" id="566012"/>
    <lineage>
        <taxon>Bacteria</taxon>
        <taxon>Bacillati</taxon>
        <taxon>Actinomycetota</taxon>
        <taxon>Actinomycetes</taxon>
        <taxon>Kineosporiales</taxon>
        <taxon>Kineosporiaceae</taxon>
        <taxon>Kineosporia</taxon>
    </lineage>
</organism>
<feature type="domain" description="Histidine kinase/HSP90-like ATPase" evidence="5">
    <location>
        <begin position="284"/>
        <end position="368"/>
    </location>
</feature>
<feature type="transmembrane region" description="Helical" evidence="4">
    <location>
        <begin position="118"/>
        <end position="137"/>
    </location>
</feature>
<keyword evidence="4" id="KW-0812">Transmembrane</keyword>
<evidence type="ECO:0000256" key="1">
    <source>
        <dbReference type="ARBA" id="ARBA00022679"/>
    </source>
</evidence>
<evidence type="ECO:0000256" key="4">
    <source>
        <dbReference type="SAM" id="Phobius"/>
    </source>
</evidence>
<dbReference type="InterPro" id="IPR050482">
    <property type="entry name" value="Sensor_HK_TwoCompSys"/>
</dbReference>
<feature type="transmembrane region" description="Helical" evidence="4">
    <location>
        <begin position="95"/>
        <end position="111"/>
    </location>
</feature>
<dbReference type="SUPFAM" id="SSF55874">
    <property type="entry name" value="ATPase domain of HSP90 chaperone/DNA topoisomerase II/histidine kinase"/>
    <property type="match status" value="1"/>
</dbReference>
<evidence type="ECO:0000313" key="7">
    <source>
        <dbReference type="Proteomes" id="UP001501074"/>
    </source>
</evidence>
<dbReference type="InterPro" id="IPR036890">
    <property type="entry name" value="HATPase_C_sf"/>
</dbReference>
<name>A0ABP6Z1S5_9ACTN</name>
<dbReference type="CDD" id="cd16917">
    <property type="entry name" value="HATPase_UhpB-NarQ-NarX-like"/>
    <property type="match status" value="1"/>
</dbReference>
<feature type="transmembrane region" description="Helical" evidence="4">
    <location>
        <begin position="66"/>
        <end position="83"/>
    </location>
</feature>
<evidence type="ECO:0000256" key="2">
    <source>
        <dbReference type="ARBA" id="ARBA00022777"/>
    </source>
</evidence>
<sequence length="372" mass="39562">MRTSLRWAAASRMVVAVGCGCFGLFLLSGSRLAVASVVTAGLIAWTLVFCIRMLRMQGGDRVGARWLTADLAITCGVLAGQYWLIPPDSVPDGTGWMNALVAMTIVTYQWHTSPRVGALAAVLLVAAYWVGIQTAIGDNGGSWPAPAIWLLADALLSRGLFVMVRRGGRRADEYLAAGDRKRAAAEFSRARRADEREHLATLHDTAAATLLMVGLGTVPGRSDWLQQQARRDLALLDPEVRAVRPEPVLDLATMLAETTAAGQVTVHHPPLGELMVPSLPALAIRDSVREALTNVARHAGVPEATLSISREASGLVVEIRDQGVGFAPDRIPLTRRGISESITARMTRAGGVGTVSSVPGSGTVVRLEWAGV</sequence>
<feature type="transmembrane region" description="Helical" evidence="4">
    <location>
        <begin position="7"/>
        <end position="27"/>
    </location>
</feature>
<dbReference type="EMBL" id="BAAAZO010000001">
    <property type="protein sequence ID" value="GAA3594468.1"/>
    <property type="molecule type" value="Genomic_DNA"/>
</dbReference>
<evidence type="ECO:0000259" key="5">
    <source>
        <dbReference type="Pfam" id="PF02518"/>
    </source>
</evidence>
<feature type="transmembrane region" description="Helical" evidence="4">
    <location>
        <begin position="143"/>
        <end position="164"/>
    </location>
</feature>
<dbReference type="Proteomes" id="UP001501074">
    <property type="component" value="Unassembled WGS sequence"/>
</dbReference>
<comment type="caution">
    <text evidence="6">The sequence shown here is derived from an EMBL/GenBank/DDBJ whole genome shotgun (WGS) entry which is preliminary data.</text>
</comment>
<dbReference type="Gene3D" id="3.30.565.10">
    <property type="entry name" value="Histidine kinase-like ATPase, C-terminal domain"/>
    <property type="match status" value="1"/>
</dbReference>
<dbReference type="InterPro" id="IPR003594">
    <property type="entry name" value="HATPase_dom"/>
</dbReference>
<gene>
    <name evidence="6" type="ORF">GCM10022223_06890</name>
</gene>
<keyword evidence="1" id="KW-0808">Transferase</keyword>
<reference evidence="7" key="1">
    <citation type="journal article" date="2019" name="Int. J. Syst. Evol. Microbiol.">
        <title>The Global Catalogue of Microorganisms (GCM) 10K type strain sequencing project: providing services to taxonomists for standard genome sequencing and annotation.</title>
        <authorList>
            <consortium name="The Broad Institute Genomics Platform"/>
            <consortium name="The Broad Institute Genome Sequencing Center for Infectious Disease"/>
            <person name="Wu L."/>
            <person name="Ma J."/>
        </authorList>
    </citation>
    <scope>NUCLEOTIDE SEQUENCE [LARGE SCALE GENOMIC DNA]</scope>
    <source>
        <strain evidence="7">JCM 16902</strain>
    </source>
</reference>